<dbReference type="InterPro" id="IPR023271">
    <property type="entry name" value="Aquaporin-like"/>
</dbReference>
<sequence length="103" mass="10556">MARSLADSIGNLAPSYQSASGLGEFFGFGILMMTVVAVYEKNVPKAGSGVAVGAALVAGLLTTKGILNPAVAIAMNQTISPATWATILSGFVFAIFFKLLSDK</sequence>
<feature type="transmembrane region" description="Helical" evidence="5">
    <location>
        <begin position="46"/>
        <end position="67"/>
    </location>
</feature>
<comment type="subcellular location">
    <subcellularLocation>
        <location evidence="1">Membrane</location>
        <topology evidence="1">Multi-pass membrane protein</topology>
    </subcellularLocation>
</comment>
<dbReference type="SUPFAM" id="SSF81338">
    <property type="entry name" value="Aquaporin-like"/>
    <property type="match status" value="1"/>
</dbReference>
<keyword evidence="2 5" id="KW-0812">Transmembrane</keyword>
<keyword evidence="4 5" id="KW-0472">Membrane</keyword>
<evidence type="ECO:0000256" key="1">
    <source>
        <dbReference type="ARBA" id="ARBA00004141"/>
    </source>
</evidence>
<keyword evidence="3 5" id="KW-1133">Transmembrane helix</keyword>
<organism evidence="6 7">
    <name type="scientific">Cyanomargarita calcarea GSE-NOS-MK-12-04C</name>
    <dbReference type="NCBI Taxonomy" id="2839659"/>
    <lineage>
        <taxon>Bacteria</taxon>
        <taxon>Bacillati</taxon>
        <taxon>Cyanobacteriota</taxon>
        <taxon>Cyanophyceae</taxon>
        <taxon>Nostocales</taxon>
        <taxon>Cyanomargaritaceae</taxon>
        <taxon>Cyanomargarita</taxon>
    </lineage>
</organism>
<gene>
    <name evidence="6" type="ORF">KME60_00295</name>
</gene>
<evidence type="ECO:0000256" key="4">
    <source>
        <dbReference type="ARBA" id="ARBA00023136"/>
    </source>
</evidence>
<feature type="transmembrane region" description="Helical" evidence="5">
    <location>
        <begin position="79"/>
        <end position="100"/>
    </location>
</feature>
<dbReference type="EMBL" id="JAHHGZ010000001">
    <property type="protein sequence ID" value="MBW4665902.1"/>
    <property type="molecule type" value="Genomic_DNA"/>
</dbReference>
<protein>
    <submittedName>
        <fullName evidence="6">Uncharacterized protein</fullName>
    </submittedName>
</protein>
<evidence type="ECO:0000313" key="6">
    <source>
        <dbReference type="EMBL" id="MBW4665902.1"/>
    </source>
</evidence>
<evidence type="ECO:0000256" key="2">
    <source>
        <dbReference type="ARBA" id="ARBA00022692"/>
    </source>
</evidence>
<dbReference type="GO" id="GO:0016020">
    <property type="term" value="C:membrane"/>
    <property type="evidence" value="ECO:0007669"/>
    <property type="project" value="UniProtKB-SubCell"/>
</dbReference>
<evidence type="ECO:0000256" key="5">
    <source>
        <dbReference type="SAM" id="Phobius"/>
    </source>
</evidence>
<proteinExistence type="predicted"/>
<comment type="caution">
    <text evidence="6">The sequence shown here is derived from an EMBL/GenBank/DDBJ whole genome shotgun (WGS) entry which is preliminary data.</text>
</comment>
<reference evidence="6" key="2">
    <citation type="journal article" date="2022" name="Microbiol. Resour. Announc.">
        <title>Metagenome Sequencing to Explore Phylogenomics of Terrestrial Cyanobacteria.</title>
        <authorList>
            <person name="Ward R.D."/>
            <person name="Stajich J.E."/>
            <person name="Johansen J.R."/>
            <person name="Huntemann M."/>
            <person name="Clum A."/>
            <person name="Foster B."/>
            <person name="Foster B."/>
            <person name="Roux S."/>
            <person name="Palaniappan K."/>
            <person name="Varghese N."/>
            <person name="Mukherjee S."/>
            <person name="Reddy T.B.K."/>
            <person name="Daum C."/>
            <person name="Copeland A."/>
            <person name="Chen I.A."/>
            <person name="Ivanova N.N."/>
            <person name="Kyrpides N.C."/>
            <person name="Shapiro N."/>
            <person name="Eloe-Fadrosh E.A."/>
            <person name="Pietrasiak N."/>
        </authorList>
    </citation>
    <scope>NUCLEOTIDE SEQUENCE</scope>
    <source>
        <strain evidence="6">GSE-NOS-MK-12-04C</strain>
    </source>
</reference>
<dbReference type="Proteomes" id="UP000729701">
    <property type="component" value="Unassembled WGS sequence"/>
</dbReference>
<evidence type="ECO:0000313" key="7">
    <source>
        <dbReference type="Proteomes" id="UP000729701"/>
    </source>
</evidence>
<accession>A0A951QIZ8</accession>
<evidence type="ECO:0000256" key="3">
    <source>
        <dbReference type="ARBA" id="ARBA00022989"/>
    </source>
</evidence>
<reference evidence="6" key="1">
    <citation type="submission" date="2021-05" db="EMBL/GenBank/DDBJ databases">
        <authorList>
            <person name="Pietrasiak N."/>
            <person name="Ward R."/>
            <person name="Stajich J.E."/>
            <person name="Kurbessoian T."/>
        </authorList>
    </citation>
    <scope>NUCLEOTIDE SEQUENCE</scope>
    <source>
        <strain evidence="6">GSE-NOS-MK-12-04C</strain>
    </source>
</reference>
<name>A0A951QIZ8_9CYAN</name>
<dbReference type="AlphaFoldDB" id="A0A951QIZ8"/>
<feature type="transmembrane region" description="Helical" evidence="5">
    <location>
        <begin position="20"/>
        <end position="39"/>
    </location>
</feature>